<feature type="binding site" evidence="12">
    <location>
        <position position="78"/>
    </location>
    <ligand>
        <name>Na(+)</name>
        <dbReference type="ChEBI" id="CHEBI:29101"/>
        <note>structural</note>
    </ligand>
</feature>
<comment type="catalytic activity">
    <reaction evidence="11">
        <text>fluoride(in) = fluoride(out)</text>
        <dbReference type="Rhea" id="RHEA:76159"/>
        <dbReference type="ChEBI" id="CHEBI:17051"/>
    </reaction>
    <physiologicalReaction direction="left-to-right" evidence="11">
        <dbReference type="Rhea" id="RHEA:76160"/>
    </physiologicalReaction>
</comment>
<dbReference type="Proteomes" id="UP001497493">
    <property type="component" value="Chromosome"/>
</dbReference>
<feature type="transmembrane region" description="Helical" evidence="12">
    <location>
        <begin position="137"/>
        <end position="155"/>
    </location>
</feature>
<evidence type="ECO:0000256" key="12">
    <source>
        <dbReference type="HAMAP-Rule" id="MF_00454"/>
    </source>
</evidence>
<keyword evidence="14" id="KW-1185">Reference proteome</keyword>
<keyword evidence="12" id="KW-0479">Metal-binding</keyword>
<comment type="subcellular location">
    <subcellularLocation>
        <location evidence="1 12">Cell membrane</location>
        <topology evidence="1 12">Multi-pass membrane protein</topology>
    </subcellularLocation>
</comment>
<keyword evidence="12" id="KW-0813">Transport</keyword>
<name>A0ABM9NHM6_9GAMM</name>
<protein>
    <recommendedName>
        <fullName evidence="12">Fluoride-specific ion channel FluC</fullName>
    </recommendedName>
</protein>
<feature type="transmembrane region" description="Helical" evidence="12">
    <location>
        <begin position="103"/>
        <end position="125"/>
    </location>
</feature>
<reference evidence="13 14" key="1">
    <citation type="submission" date="2024-04" db="EMBL/GenBank/DDBJ databases">
        <authorList>
            <person name="Cremers G."/>
        </authorList>
    </citation>
    <scope>NUCLEOTIDE SEQUENCE [LARGE SCALE GENOMIC DNA]</scope>
    <source>
        <strain evidence="13">MeCH1-AG</strain>
    </source>
</reference>
<dbReference type="InterPro" id="IPR003691">
    <property type="entry name" value="FluC"/>
</dbReference>
<evidence type="ECO:0000256" key="2">
    <source>
        <dbReference type="ARBA" id="ARBA00022475"/>
    </source>
</evidence>
<organism evidence="13 14">
    <name type="scientific">Candidatus Methylocalor cossyra</name>
    <dbReference type="NCBI Taxonomy" id="3108543"/>
    <lineage>
        <taxon>Bacteria</taxon>
        <taxon>Pseudomonadati</taxon>
        <taxon>Pseudomonadota</taxon>
        <taxon>Gammaproteobacteria</taxon>
        <taxon>Methylococcales</taxon>
        <taxon>Methylococcaceae</taxon>
        <taxon>Candidatus Methylocalor</taxon>
    </lineage>
</organism>
<keyword evidence="7 12" id="KW-0406">Ion transport</keyword>
<accession>A0ABM9NHM6</accession>
<evidence type="ECO:0000256" key="5">
    <source>
        <dbReference type="ARBA" id="ARBA00022989"/>
    </source>
</evidence>
<sequence length="228" mass="23626">MKLWLVVALGGSAGALARFWVANGVYAWLGRSFPVGTLVVNVSGCFLMGLLTELLLQRFPLASGYRAGILVGFLGAYTTFSSFAIETLSLVEAGGLGKAAVNVLLSVVLCLAAVWFGLVIGRRLFSAELYPWWGHGLAYGKMAAVLASGILWGLVAELAFRPLAAGATLRAVTVMGVLCLMTVGSTVIALPNFPETRAGTGMLLGLFAASALGSVLSVGLGMAIGRQL</sequence>
<evidence type="ECO:0000256" key="8">
    <source>
        <dbReference type="ARBA" id="ARBA00023136"/>
    </source>
</evidence>
<dbReference type="PANTHER" id="PTHR28259">
    <property type="entry name" value="FLUORIDE EXPORT PROTEIN 1-RELATED"/>
    <property type="match status" value="1"/>
</dbReference>
<keyword evidence="8 12" id="KW-0472">Membrane</keyword>
<evidence type="ECO:0000256" key="6">
    <source>
        <dbReference type="ARBA" id="ARBA00023053"/>
    </source>
</evidence>
<comment type="similarity">
    <text evidence="10 12">Belongs to the fluoride channel Fluc/FEX (TC 1.A.43) family.</text>
</comment>
<dbReference type="RefSeq" id="WP_348759629.1">
    <property type="nucleotide sequence ID" value="NZ_OZ026884.1"/>
</dbReference>
<evidence type="ECO:0000256" key="3">
    <source>
        <dbReference type="ARBA" id="ARBA00022519"/>
    </source>
</evidence>
<dbReference type="HAMAP" id="MF_00454">
    <property type="entry name" value="FluC"/>
    <property type="match status" value="1"/>
</dbReference>
<feature type="transmembrane region" description="Helical" evidence="12">
    <location>
        <begin position="33"/>
        <end position="56"/>
    </location>
</feature>
<keyword evidence="3" id="KW-0997">Cell inner membrane</keyword>
<feature type="transmembrane region" description="Helical" evidence="12">
    <location>
        <begin position="202"/>
        <end position="224"/>
    </location>
</feature>
<evidence type="ECO:0000256" key="4">
    <source>
        <dbReference type="ARBA" id="ARBA00022692"/>
    </source>
</evidence>
<dbReference type="NCBIfam" id="TIGR00494">
    <property type="entry name" value="crcB"/>
    <property type="match status" value="1"/>
</dbReference>
<evidence type="ECO:0000256" key="11">
    <source>
        <dbReference type="ARBA" id="ARBA00035585"/>
    </source>
</evidence>
<dbReference type="EMBL" id="OZ026884">
    <property type="protein sequence ID" value="CAL1240122.1"/>
    <property type="molecule type" value="Genomic_DNA"/>
</dbReference>
<evidence type="ECO:0000313" key="13">
    <source>
        <dbReference type="EMBL" id="CAL1240122.1"/>
    </source>
</evidence>
<evidence type="ECO:0000313" key="14">
    <source>
        <dbReference type="Proteomes" id="UP001497493"/>
    </source>
</evidence>
<feature type="transmembrane region" description="Helical" evidence="12">
    <location>
        <begin position="68"/>
        <end position="91"/>
    </location>
</feature>
<feature type="binding site" evidence="12">
    <location>
        <position position="75"/>
    </location>
    <ligand>
        <name>Na(+)</name>
        <dbReference type="ChEBI" id="CHEBI:29101"/>
        <note>structural</note>
    </ligand>
</feature>
<evidence type="ECO:0000256" key="1">
    <source>
        <dbReference type="ARBA" id="ARBA00004651"/>
    </source>
</evidence>
<keyword evidence="4 12" id="KW-0812">Transmembrane</keyword>
<evidence type="ECO:0000256" key="10">
    <source>
        <dbReference type="ARBA" id="ARBA00035120"/>
    </source>
</evidence>
<gene>
    <name evidence="12 13" type="primary">crcB</name>
    <name evidence="12" type="synonym">fluC</name>
    <name evidence="13" type="ORF">MECH1_V1_1346</name>
</gene>
<keyword evidence="2 12" id="KW-1003">Cell membrane</keyword>
<dbReference type="Pfam" id="PF02537">
    <property type="entry name" value="CRCB"/>
    <property type="match status" value="1"/>
</dbReference>
<comment type="activity regulation">
    <text evidence="12">Na(+) is not transported, but it plays an essential structural role and its presence is essential for fluoride channel function.</text>
</comment>
<evidence type="ECO:0000256" key="7">
    <source>
        <dbReference type="ARBA" id="ARBA00023065"/>
    </source>
</evidence>
<keyword evidence="9 12" id="KW-0407">Ion channel</keyword>
<feature type="transmembrane region" description="Helical" evidence="12">
    <location>
        <begin position="167"/>
        <end position="190"/>
    </location>
</feature>
<keyword evidence="5 12" id="KW-1133">Transmembrane helix</keyword>
<keyword evidence="6 12" id="KW-0915">Sodium</keyword>
<proteinExistence type="inferred from homology"/>
<evidence type="ECO:0000256" key="9">
    <source>
        <dbReference type="ARBA" id="ARBA00023303"/>
    </source>
</evidence>
<dbReference type="PANTHER" id="PTHR28259:SF1">
    <property type="entry name" value="FLUORIDE EXPORT PROTEIN 1-RELATED"/>
    <property type="match status" value="1"/>
</dbReference>
<comment type="function">
    <text evidence="12">Fluoride-specific ion channel. Important for reducing fluoride concentration in the cell, thus reducing its toxicity.</text>
</comment>